<evidence type="ECO:0000313" key="1">
    <source>
        <dbReference type="EMBL" id="ALO27466.1"/>
    </source>
</evidence>
<organism evidence="1">
    <name type="scientific">Leptospira borgpetersenii serovar Ballum</name>
    <dbReference type="NCBI Taxonomy" id="280505"/>
    <lineage>
        <taxon>Bacteria</taxon>
        <taxon>Pseudomonadati</taxon>
        <taxon>Spirochaetota</taxon>
        <taxon>Spirochaetia</taxon>
        <taxon>Leptospirales</taxon>
        <taxon>Leptospiraceae</taxon>
        <taxon>Leptospira</taxon>
    </lineage>
</organism>
<dbReference type="EMBL" id="CP012029">
    <property type="protein sequence ID" value="ALO27466.1"/>
    <property type="molecule type" value="Genomic_DNA"/>
</dbReference>
<sequence>MSSTFENEKEFSEVVVPTILEFVHKNRDLWYLPYFKNRFTKFGF</sequence>
<name>A0A0S2IUY3_LEPBO</name>
<reference evidence="1 2" key="1">
    <citation type="journal article" date="2015" name="PLoS Negl. Trop. Dis.">
        <title>Distribution of Plasmids in Distinct Leptospira Pathogenic Species.</title>
        <authorList>
            <person name="Wang Y."/>
            <person name="Zhuang X."/>
            <person name="Zhong Y."/>
            <person name="Zhang C."/>
            <person name="Zhang Y."/>
            <person name="Zeng L."/>
            <person name="Zhu Y."/>
            <person name="He P."/>
            <person name="Dong K."/>
            <person name="Pal U."/>
            <person name="Guo X."/>
            <person name="Qin J."/>
        </authorList>
    </citation>
    <scope>NUCLEOTIDE SEQUENCE [LARGE SCALE GENOMIC DNA]</scope>
    <source>
        <strain evidence="1 2">56604</strain>
    </source>
</reference>
<dbReference type="PATRIC" id="fig|280505.15.peg.3186"/>
<accession>A0A0S2IUY3</accession>
<dbReference type="AlphaFoldDB" id="A0A0S2IUY3"/>
<proteinExistence type="predicted"/>
<evidence type="ECO:0000313" key="2">
    <source>
        <dbReference type="Proteomes" id="UP000058857"/>
    </source>
</evidence>
<protein>
    <submittedName>
        <fullName evidence="1">Uncharacterized protein</fullName>
    </submittedName>
</protein>
<dbReference type="Proteomes" id="UP000058857">
    <property type="component" value="Chromosome 1"/>
</dbReference>
<gene>
    <name evidence="1" type="ORF">LBBP_03266</name>
</gene>